<organism evidence="4 5">
    <name type="scientific">Oceanobacillus piezotolerans</name>
    <dbReference type="NCBI Taxonomy" id="2448030"/>
    <lineage>
        <taxon>Bacteria</taxon>
        <taxon>Bacillati</taxon>
        <taxon>Bacillota</taxon>
        <taxon>Bacilli</taxon>
        <taxon>Bacillales</taxon>
        <taxon>Bacillaceae</taxon>
        <taxon>Oceanobacillus</taxon>
    </lineage>
</organism>
<accession>A0A498D421</accession>
<dbReference type="Gene3D" id="3.50.80.20">
    <property type="entry name" value="D-Ala-D-Ala carboxypeptidase C, peptidase S13"/>
    <property type="match status" value="1"/>
</dbReference>
<evidence type="ECO:0000313" key="5">
    <source>
        <dbReference type="Proteomes" id="UP000270219"/>
    </source>
</evidence>
<dbReference type="SUPFAM" id="SSF56601">
    <property type="entry name" value="beta-lactamase/transpeptidase-like"/>
    <property type="match status" value="1"/>
</dbReference>
<keyword evidence="3" id="KW-0732">Signal</keyword>
<dbReference type="EC" id="3.4.16.4" evidence="4"/>
<dbReference type="PANTHER" id="PTHR30023:SF0">
    <property type="entry name" value="PENICILLIN-SENSITIVE CARBOXYPEPTIDASE A"/>
    <property type="match status" value="1"/>
</dbReference>
<dbReference type="GO" id="GO:0006508">
    <property type="term" value="P:proteolysis"/>
    <property type="evidence" value="ECO:0007669"/>
    <property type="project" value="InterPro"/>
</dbReference>
<feature type="chain" id="PRO_5038830752" evidence="3">
    <location>
        <begin position="22"/>
        <end position="503"/>
    </location>
</feature>
<dbReference type="InterPro" id="IPR000667">
    <property type="entry name" value="Peptidase_S13"/>
</dbReference>
<evidence type="ECO:0000256" key="3">
    <source>
        <dbReference type="SAM" id="SignalP"/>
    </source>
</evidence>
<keyword evidence="4" id="KW-0121">Carboxypeptidase</keyword>
<dbReference type="AlphaFoldDB" id="A0A498D421"/>
<dbReference type="GO" id="GO:0000270">
    <property type="term" value="P:peptidoglycan metabolic process"/>
    <property type="evidence" value="ECO:0007669"/>
    <property type="project" value="TreeGrafter"/>
</dbReference>
<dbReference type="Proteomes" id="UP000270219">
    <property type="component" value="Unassembled WGS sequence"/>
</dbReference>
<keyword evidence="2 4" id="KW-0378">Hydrolase</keyword>
<dbReference type="Pfam" id="PF02113">
    <property type="entry name" value="Peptidase_S13"/>
    <property type="match status" value="1"/>
</dbReference>
<proteinExistence type="inferred from homology"/>
<dbReference type="GO" id="GO:0009002">
    <property type="term" value="F:serine-type D-Ala-D-Ala carboxypeptidase activity"/>
    <property type="evidence" value="ECO:0007669"/>
    <property type="project" value="UniProtKB-EC"/>
</dbReference>
<feature type="signal peptide" evidence="3">
    <location>
        <begin position="1"/>
        <end position="21"/>
    </location>
</feature>
<dbReference type="EMBL" id="RCHR01000004">
    <property type="protein sequence ID" value="RLL43615.1"/>
    <property type="molecule type" value="Genomic_DNA"/>
</dbReference>
<evidence type="ECO:0000313" key="4">
    <source>
        <dbReference type="EMBL" id="RLL43615.1"/>
    </source>
</evidence>
<protein>
    <submittedName>
        <fullName evidence="4">D-alanyl-D-alanine carboxypeptidase/D-alanyl-D-alanine-endopeptidase</fullName>
        <ecNumber evidence="4">3.4.16.4</ecNumber>
    </submittedName>
</protein>
<dbReference type="NCBIfam" id="TIGR00666">
    <property type="entry name" value="PBP4"/>
    <property type="match status" value="1"/>
</dbReference>
<comment type="caution">
    <text evidence="4">The sequence shown here is derived from an EMBL/GenBank/DDBJ whole genome shotgun (WGS) entry which is preliminary data.</text>
</comment>
<evidence type="ECO:0000256" key="2">
    <source>
        <dbReference type="ARBA" id="ARBA00022801"/>
    </source>
</evidence>
<dbReference type="PANTHER" id="PTHR30023">
    <property type="entry name" value="D-ALANYL-D-ALANINE CARBOXYPEPTIDASE"/>
    <property type="match status" value="1"/>
</dbReference>
<keyword evidence="5" id="KW-1185">Reference proteome</keyword>
<name>A0A498D421_9BACI</name>
<keyword evidence="4" id="KW-0645">Protease</keyword>
<dbReference type="OrthoDB" id="9802627at2"/>
<sequence length="503" mass="54620">MKAIKANVALFLFVVVMSAVVISTTNGEQPHASEENANAEETAGSLEEQINALLKNERLDGAVTGISVRKADTGEEIYSHDGNIQLHPASNMKLLTAAAALETLGPNYQFSTEVLTDGVVKGKVLQGNLYLKGKGDPTLLKEDLDQLASALKEQGISKIKGNLIGDDTWYDDVRLSLDLNWSDEPYYTGAQVSALTLSPNEDYDAGTVIVEVTPNKNGDQAKVKLTPHTDYVNIINKTEMVQAGQSKNISIEREHGSNNIIIEGQMPADGSISRSWASVWEPTGYALDVFKQSLEENGISLIGNSEVTYGATPEDATLLTSKDSMPLHELLVPFMKLSNNGHAEVLVKEMGRVVHKEGSWEKGLEVIEDVAISLGVDESHILLRDGSGMSHKNYIPASDLTQLLYAVQDREWYTHLEHSLPVAGASERLVGGTLRNRLKGEPTEGNVIAKTGSLTSVSTLSGYVTTQEGEKFIFSILNNNFLEGSVNGIQDEIVTTLAEYQFD</sequence>
<dbReference type="Gene3D" id="3.40.710.10">
    <property type="entry name" value="DD-peptidase/beta-lactamase superfamily"/>
    <property type="match status" value="2"/>
</dbReference>
<reference evidence="4 5" key="1">
    <citation type="submission" date="2018-10" db="EMBL/GenBank/DDBJ databases">
        <title>Oceanobacillus sp. YLB-02 draft genome.</title>
        <authorList>
            <person name="Yu L."/>
        </authorList>
    </citation>
    <scope>NUCLEOTIDE SEQUENCE [LARGE SCALE GENOMIC DNA]</scope>
    <source>
        <strain evidence="4 5">YLB-02</strain>
    </source>
</reference>
<gene>
    <name evidence="4" type="primary">dacB</name>
    <name evidence="4" type="ORF">D8M04_11855</name>
</gene>
<dbReference type="PRINTS" id="PR00922">
    <property type="entry name" value="DADACBPTASE3"/>
</dbReference>
<dbReference type="RefSeq" id="WP_121523247.1">
    <property type="nucleotide sequence ID" value="NZ_RCHR01000004.1"/>
</dbReference>
<evidence type="ECO:0000256" key="1">
    <source>
        <dbReference type="ARBA" id="ARBA00006096"/>
    </source>
</evidence>
<comment type="similarity">
    <text evidence="1">Belongs to the peptidase S13 family.</text>
</comment>
<dbReference type="InterPro" id="IPR012338">
    <property type="entry name" value="Beta-lactam/transpept-like"/>
</dbReference>